<sequence>MSSTTEKVFWKQPILYLMLMLTGAGAALMGERWIENQTIVSSQDSPREELAPVPTPSEKEDLTANSPAWFAQKSPLPIPKTANSNFIVSAVEQVGPAVVRINASRRVGRRGLDRFDQPFPDEFFGFGEPPGLPDESPTEEGTGSGFIISSEGHILTNSHVVEDTDTVQVVLKDGRIFEGQVLGTDSVTDVAVIKIDANNLPNVRIGDSEQLAPGEWAIAIGNPLGLDNSVTVGIISATGRSSSDVGVPDKRIGFIQTDAAINPGNSGGPLLNAQGEVIGMNTAIISGAQGLGFAIPINKAQQIAQQLIATGRAEHAYLGIEMVTLSPEVKRRLNPELPSPISTDEGVLVVNVVPGSPAEQSGVQPGDVIQKVDSQSVRKSETVQQIVQNKIVGSSLQVELNRNGQNLTLSVMTGNLPPQL</sequence>
<dbReference type="Proteomes" id="UP000033607">
    <property type="component" value="Unassembled WGS sequence"/>
</dbReference>
<feature type="domain" description="PDZ" evidence="6">
    <location>
        <begin position="307"/>
        <end position="404"/>
    </location>
</feature>
<comment type="caution">
    <text evidence="7">The sequence shown here is derived from an EMBL/GenBank/DDBJ whole genome shotgun (WGS) entry which is preliminary data.</text>
</comment>
<dbReference type="Pfam" id="PF13180">
    <property type="entry name" value="PDZ_2"/>
    <property type="match status" value="1"/>
</dbReference>
<dbReference type="AlphaFoldDB" id="A0A0F5YFJ5"/>
<evidence type="ECO:0000313" key="7">
    <source>
        <dbReference type="EMBL" id="KKD37005.1"/>
    </source>
</evidence>
<dbReference type="InterPro" id="IPR001940">
    <property type="entry name" value="Peptidase_S1C"/>
</dbReference>
<keyword evidence="3" id="KW-0378">Hydrolase</keyword>
<feature type="region of interest" description="Disordered" evidence="4">
    <location>
        <begin position="39"/>
        <end position="62"/>
    </location>
</feature>
<evidence type="ECO:0000256" key="3">
    <source>
        <dbReference type="ARBA" id="ARBA00022801"/>
    </source>
</evidence>
<dbReference type="GO" id="GO:0004252">
    <property type="term" value="F:serine-type endopeptidase activity"/>
    <property type="evidence" value="ECO:0007669"/>
    <property type="project" value="InterPro"/>
</dbReference>
<keyword evidence="5" id="KW-0472">Membrane</keyword>
<gene>
    <name evidence="7" type="ORF">WN50_16615</name>
</gene>
<proteinExistence type="inferred from homology"/>
<dbReference type="EMBL" id="LATL02000186">
    <property type="protein sequence ID" value="KKD37005.1"/>
    <property type="molecule type" value="Genomic_DNA"/>
</dbReference>
<dbReference type="SUPFAM" id="SSF50494">
    <property type="entry name" value="Trypsin-like serine proteases"/>
    <property type="match status" value="1"/>
</dbReference>
<dbReference type="PATRIC" id="fig|1637645.4.peg.3712"/>
<evidence type="ECO:0000256" key="4">
    <source>
        <dbReference type="SAM" id="MobiDB-lite"/>
    </source>
</evidence>
<dbReference type="SMART" id="SM00228">
    <property type="entry name" value="PDZ"/>
    <property type="match status" value="1"/>
</dbReference>
<feature type="transmembrane region" description="Helical" evidence="5">
    <location>
        <begin position="14"/>
        <end position="34"/>
    </location>
</feature>
<dbReference type="InterPro" id="IPR048172">
    <property type="entry name" value="HhoA_HhoB_HtrA-like"/>
</dbReference>
<evidence type="ECO:0000313" key="8">
    <source>
        <dbReference type="Proteomes" id="UP000033607"/>
    </source>
</evidence>
<dbReference type="Gene3D" id="2.30.42.10">
    <property type="match status" value="1"/>
</dbReference>
<name>A0A0F5YFJ5_9CYAN</name>
<evidence type="ECO:0000259" key="6">
    <source>
        <dbReference type="PROSITE" id="PS50106"/>
    </source>
</evidence>
<dbReference type="OrthoDB" id="495674at2"/>
<dbReference type="Pfam" id="PF13365">
    <property type="entry name" value="Trypsin_2"/>
    <property type="match status" value="1"/>
</dbReference>
<dbReference type="Gene3D" id="2.40.10.120">
    <property type="match status" value="1"/>
</dbReference>
<evidence type="ECO:0000256" key="1">
    <source>
        <dbReference type="ARBA" id="ARBA00010541"/>
    </source>
</evidence>
<organism evidence="7 8">
    <name type="scientific">Limnoraphis robusta CS-951</name>
    <dbReference type="NCBI Taxonomy" id="1637645"/>
    <lineage>
        <taxon>Bacteria</taxon>
        <taxon>Bacillati</taxon>
        <taxon>Cyanobacteriota</taxon>
        <taxon>Cyanophyceae</taxon>
        <taxon>Oscillatoriophycideae</taxon>
        <taxon>Oscillatoriales</taxon>
        <taxon>Sirenicapillariaceae</taxon>
        <taxon>Limnoraphis</taxon>
    </lineage>
</organism>
<protein>
    <submittedName>
        <fullName evidence="7">Serine protease</fullName>
    </submittedName>
</protein>
<accession>A0A0F5YFJ5</accession>
<evidence type="ECO:0000256" key="5">
    <source>
        <dbReference type="SAM" id="Phobius"/>
    </source>
</evidence>
<dbReference type="PANTHER" id="PTHR22939">
    <property type="entry name" value="SERINE PROTEASE FAMILY S1C HTRA-RELATED"/>
    <property type="match status" value="1"/>
</dbReference>
<comment type="similarity">
    <text evidence="1">Belongs to the peptidase S1C family.</text>
</comment>
<dbReference type="InterPro" id="IPR036034">
    <property type="entry name" value="PDZ_sf"/>
</dbReference>
<keyword evidence="2 7" id="KW-0645">Protease</keyword>
<keyword evidence="5" id="KW-1133">Transmembrane helix</keyword>
<dbReference type="PROSITE" id="PS50106">
    <property type="entry name" value="PDZ"/>
    <property type="match status" value="1"/>
</dbReference>
<dbReference type="GO" id="GO:0006508">
    <property type="term" value="P:proteolysis"/>
    <property type="evidence" value="ECO:0007669"/>
    <property type="project" value="UniProtKB-KW"/>
</dbReference>
<dbReference type="NCBIfam" id="NF041521">
    <property type="entry name" value="HhoA_HhoB_HtrA"/>
    <property type="match status" value="1"/>
</dbReference>
<dbReference type="PANTHER" id="PTHR22939:SF129">
    <property type="entry name" value="SERINE PROTEASE HTRA2, MITOCHONDRIAL"/>
    <property type="match status" value="1"/>
</dbReference>
<keyword evidence="5" id="KW-0812">Transmembrane</keyword>
<reference evidence="7 8" key="1">
    <citation type="submission" date="2015-06" db="EMBL/GenBank/DDBJ databases">
        <title>Draft genome assembly of filamentous brackish cyanobacterium Limnoraphis robusta strain CS-951.</title>
        <authorList>
            <person name="Willis A."/>
            <person name="Parks M."/>
            <person name="Burford M.A."/>
        </authorList>
    </citation>
    <scope>NUCLEOTIDE SEQUENCE [LARGE SCALE GENOMIC DNA]</scope>
    <source>
        <strain evidence="7 8">CS-951</strain>
    </source>
</reference>
<dbReference type="InterPro" id="IPR001478">
    <property type="entry name" value="PDZ"/>
</dbReference>
<evidence type="ECO:0000256" key="2">
    <source>
        <dbReference type="ARBA" id="ARBA00022670"/>
    </source>
</evidence>
<dbReference type="PRINTS" id="PR00834">
    <property type="entry name" value="PROTEASES2C"/>
</dbReference>
<dbReference type="RefSeq" id="WP_046279685.1">
    <property type="nucleotide sequence ID" value="NZ_LATL02000186.1"/>
</dbReference>
<dbReference type="SUPFAM" id="SSF50156">
    <property type="entry name" value="PDZ domain-like"/>
    <property type="match status" value="1"/>
</dbReference>
<dbReference type="InterPro" id="IPR009003">
    <property type="entry name" value="Peptidase_S1_PA"/>
</dbReference>